<feature type="domain" description="AMP-dependent synthetase/ligase" evidence="3">
    <location>
        <begin position="10"/>
        <end position="375"/>
    </location>
</feature>
<evidence type="ECO:0000256" key="1">
    <source>
        <dbReference type="ARBA" id="ARBA00006432"/>
    </source>
</evidence>
<comment type="similarity">
    <text evidence="1">Belongs to the ATP-dependent AMP-binding enzyme family.</text>
</comment>
<keyword evidence="2" id="KW-0436">Ligase</keyword>
<gene>
    <name evidence="5" type="ORF">DSCOOX_13980</name>
</gene>
<keyword evidence="6" id="KW-1185">Reference proteome</keyword>
<organism evidence="5 6">
    <name type="scientific">Desulfosarcina ovata subsp. ovata</name>
    <dbReference type="NCBI Taxonomy" id="2752305"/>
    <lineage>
        <taxon>Bacteria</taxon>
        <taxon>Pseudomonadati</taxon>
        <taxon>Thermodesulfobacteriota</taxon>
        <taxon>Desulfobacteria</taxon>
        <taxon>Desulfobacterales</taxon>
        <taxon>Desulfosarcinaceae</taxon>
        <taxon>Desulfosarcina</taxon>
    </lineage>
</organism>
<dbReference type="InterPro" id="IPR045851">
    <property type="entry name" value="AMP-bd_C_sf"/>
</dbReference>
<dbReference type="NCBIfam" id="NF004837">
    <property type="entry name" value="PRK06187.1"/>
    <property type="match status" value="1"/>
</dbReference>
<dbReference type="InterPro" id="IPR050237">
    <property type="entry name" value="ATP-dep_AMP-bd_enzyme"/>
</dbReference>
<dbReference type="InterPro" id="IPR025110">
    <property type="entry name" value="AMP-bd_C"/>
</dbReference>
<dbReference type="PANTHER" id="PTHR43767">
    <property type="entry name" value="LONG-CHAIN-FATTY-ACID--COA LIGASE"/>
    <property type="match status" value="1"/>
</dbReference>
<evidence type="ECO:0000313" key="6">
    <source>
        <dbReference type="Proteomes" id="UP000422108"/>
    </source>
</evidence>
<protein>
    <submittedName>
        <fullName evidence="5">Acyl-CoA synthetase</fullName>
    </submittedName>
</protein>
<evidence type="ECO:0000256" key="2">
    <source>
        <dbReference type="ARBA" id="ARBA00022598"/>
    </source>
</evidence>
<dbReference type="PROSITE" id="PS00455">
    <property type="entry name" value="AMP_BINDING"/>
    <property type="match status" value="1"/>
</dbReference>
<dbReference type="SUPFAM" id="SSF56801">
    <property type="entry name" value="Acetyl-CoA synthetase-like"/>
    <property type="match status" value="1"/>
</dbReference>
<dbReference type="Proteomes" id="UP000422108">
    <property type="component" value="Chromosome"/>
</dbReference>
<sequence length="518" mass="58586">MAMKDVLRLSAARVPNKTALILDEKSLTYAQLNQRVNQLASAMLKMDLKHGDRVAVLVHNCIEYFEIYMALCKIGGVMVPINNLLKMNELQRDLSYIAPRFIFFAEEFSSKVDKLKEEIDSLEKSICIGDASLPDHHRYEALFEGQSDTEPDVAVNDDDLMSIFLTSGTTGNPKGAMRTHRHNYLNALSGSIEMSLQPDDRVLLLFPFYHVTLEDRLCHFLRGNTIVLRREGNFDPQDVLSLLSRHRITICQFVPTMINTLLQGDHIEQYDLSALRLALYAASPMPVNLLKQALKRMDCGFMQFFGQTETGPMTTVLRPADHLDNSEIGMQRLASCGRPAALFEARLVDDYDQEIPVGQVGELVVRGEPMTVGYWQLPEETDKLIKGGWLHTGDYARLDEEGFIYIVDRKNDMIISGGKNIYPREVEEVLYGHPAVLEATVIGVPDDHWGEAVKAVVALKPDVAATAEELIAYCKENMASYKKPKTIEFMNDLPKSPTGKILKRVLRDEFWKDRDRMV</sequence>
<reference evidence="5 6" key="1">
    <citation type="submission" date="2019-11" db="EMBL/GenBank/DDBJ databases">
        <title>Comparative genomics of hydrocarbon-degrading Desulfosarcina strains.</title>
        <authorList>
            <person name="Watanabe M."/>
            <person name="Kojima H."/>
            <person name="Fukui M."/>
        </authorList>
    </citation>
    <scope>NUCLEOTIDE SEQUENCE [LARGE SCALE GENOMIC DNA]</scope>
    <source>
        <strain evidence="6">oXyS1</strain>
    </source>
</reference>
<dbReference type="InterPro" id="IPR042099">
    <property type="entry name" value="ANL_N_sf"/>
</dbReference>
<evidence type="ECO:0000259" key="3">
    <source>
        <dbReference type="Pfam" id="PF00501"/>
    </source>
</evidence>
<dbReference type="RefSeq" id="WP_155309546.1">
    <property type="nucleotide sequence ID" value="NZ_AP021879.1"/>
</dbReference>
<dbReference type="Gene3D" id="3.40.50.12780">
    <property type="entry name" value="N-terminal domain of ligase-like"/>
    <property type="match status" value="1"/>
</dbReference>
<dbReference type="EMBL" id="AP021879">
    <property type="protein sequence ID" value="BBO88218.1"/>
    <property type="molecule type" value="Genomic_DNA"/>
</dbReference>
<accession>A0A5K8A739</accession>
<dbReference type="CDD" id="cd17631">
    <property type="entry name" value="FACL_FadD13-like"/>
    <property type="match status" value="1"/>
</dbReference>
<dbReference type="Pfam" id="PF13193">
    <property type="entry name" value="AMP-binding_C"/>
    <property type="match status" value="1"/>
</dbReference>
<dbReference type="InterPro" id="IPR020845">
    <property type="entry name" value="AMP-binding_CS"/>
</dbReference>
<dbReference type="PANTHER" id="PTHR43767:SF7">
    <property type="entry name" value="MEDIUM_LONG-CHAIN-FATTY-ACID--COA LIGASE FADD8"/>
    <property type="match status" value="1"/>
</dbReference>
<dbReference type="FunFam" id="3.30.300.30:FF:000008">
    <property type="entry name" value="2,3-dihydroxybenzoate-AMP ligase"/>
    <property type="match status" value="1"/>
</dbReference>
<evidence type="ECO:0000313" key="5">
    <source>
        <dbReference type="EMBL" id="BBO88218.1"/>
    </source>
</evidence>
<evidence type="ECO:0000259" key="4">
    <source>
        <dbReference type="Pfam" id="PF13193"/>
    </source>
</evidence>
<dbReference type="Gene3D" id="3.30.300.30">
    <property type="match status" value="1"/>
</dbReference>
<dbReference type="Pfam" id="PF00501">
    <property type="entry name" value="AMP-binding"/>
    <property type="match status" value="1"/>
</dbReference>
<name>A0A5K8A739_9BACT</name>
<dbReference type="GO" id="GO:0016877">
    <property type="term" value="F:ligase activity, forming carbon-sulfur bonds"/>
    <property type="evidence" value="ECO:0007669"/>
    <property type="project" value="UniProtKB-ARBA"/>
</dbReference>
<dbReference type="AlphaFoldDB" id="A0A5K8A739"/>
<proteinExistence type="inferred from homology"/>
<feature type="domain" description="AMP-binding enzyme C-terminal" evidence="4">
    <location>
        <begin position="425"/>
        <end position="500"/>
    </location>
</feature>
<dbReference type="InterPro" id="IPR000873">
    <property type="entry name" value="AMP-dep_synth/lig_dom"/>
</dbReference>